<dbReference type="Gene3D" id="3.90.1170.50">
    <property type="entry name" value="Aldehyde oxidase/xanthine dehydrogenase, a/b hammerhead"/>
    <property type="match status" value="1"/>
</dbReference>
<dbReference type="InterPro" id="IPR037165">
    <property type="entry name" value="AldOxase/xan_DH_Mopterin-bd_sf"/>
</dbReference>
<dbReference type="SUPFAM" id="SSF56003">
    <property type="entry name" value="Molybdenum cofactor-binding domain"/>
    <property type="match status" value="2"/>
</dbReference>
<dbReference type="PANTHER" id="PTHR47495:SF1">
    <property type="entry name" value="BLL3820 PROTEIN"/>
    <property type="match status" value="1"/>
</dbReference>
<dbReference type="InterPro" id="IPR046867">
    <property type="entry name" value="AldOxase/xan_DH_MoCoBD2"/>
</dbReference>
<evidence type="ECO:0000313" key="3">
    <source>
        <dbReference type="Proteomes" id="UP000028878"/>
    </source>
</evidence>
<organism evidence="2 3">
    <name type="scientific">Hydrogenophaga intermedia</name>
    <dbReference type="NCBI Taxonomy" id="65786"/>
    <lineage>
        <taxon>Bacteria</taxon>
        <taxon>Pseudomonadati</taxon>
        <taxon>Pseudomonadota</taxon>
        <taxon>Betaproteobacteria</taxon>
        <taxon>Burkholderiales</taxon>
        <taxon>Comamonadaceae</taxon>
        <taxon>Hydrogenophaga</taxon>
    </lineage>
</organism>
<dbReference type="Proteomes" id="UP000028878">
    <property type="component" value="Unassembled WGS sequence"/>
</dbReference>
<dbReference type="RefSeq" id="WP_009517789.1">
    <property type="nucleotide sequence ID" value="NZ_CCAE010000024.1"/>
</dbReference>
<reference evidence="3" key="1">
    <citation type="submission" date="2014-02" db="EMBL/GenBank/DDBJ databases">
        <authorList>
            <person name="Gan H."/>
        </authorList>
    </citation>
    <scope>NUCLEOTIDE SEQUENCE [LARGE SCALE GENOMIC DNA]</scope>
    <source>
        <strain evidence="3">S1</strain>
    </source>
</reference>
<keyword evidence="3" id="KW-1185">Reference proteome</keyword>
<dbReference type="InterPro" id="IPR008274">
    <property type="entry name" value="AldOxase/xan_DH_MoCoBD1"/>
</dbReference>
<reference evidence="3" key="2">
    <citation type="submission" date="2014-11" db="EMBL/GenBank/DDBJ databases">
        <title>Draft genome sequence of Hydrogenophaga intermedia S1.</title>
        <authorList>
            <person name="Gan H.M."/>
            <person name="Chew T.H."/>
            <person name="Stolz A."/>
        </authorList>
    </citation>
    <scope>NUCLEOTIDE SEQUENCE [LARGE SCALE GENOMIC DNA]</scope>
    <source>
        <strain evidence="3">S1</strain>
    </source>
</reference>
<accession>A0A1L1PT23</accession>
<evidence type="ECO:0000313" key="2">
    <source>
        <dbReference type="EMBL" id="CDN88485.1"/>
    </source>
</evidence>
<dbReference type="InterPro" id="IPR000674">
    <property type="entry name" value="Ald_Oxase/Xan_DH_a/b"/>
</dbReference>
<sequence length="685" mass="72566">MKRRGFLQAGTGLVVGFALPGCTLPVFPKRPVSGYEDALGWIHHEQGRFTLRLPRAEMGQQIATALRQVAADELGVDARSVELVLPTTGDTARVRATVGSESVRDFALPLAQACATLREALARGDTQGQLEAEPLPASSLRAFRRRPEPRAPLPLVHGHEIVTGAPLYVADVRPPGLLFGRVLRAPTSPELPSRPVEWNDAAARAVPGFVALVRDERLRQAQAHGLGLVARTPGALDRIEAALSVRWQSKSGGHDGASVARLLDVDTHRARGRLPHEVLDAGRVDEGAAWDVDLRIDIPFAAHAAIEPRAAVAAPGADGTLDLWVGSQDAWYQRDVVSQTLGLDAQRVRVHPCRVGGAFGGKTICTVELEAALLCEAVRAPVKVQWTRTQELRQGFHRPPSSHRLRARLREGRLVDWQHHFASSHILFTSAGVPAWLQRITDTVAGDPGVARGAALPYRVPNTDVRFALVRLPVFTGPWRGLGAGPNGLAIESAIDECAHAAGLDPVAFHLDHLTDARLARTLRAAVAAAPPAPSGPRSGRGVACGTYKQLSHAAVVADVQVAPDGTVRITRLGCAHDSGHLIDPDTVRAQCEGNLVWGLGMALSDALEVAAGGVSSDSFASAPIPRIHDLPPLDVVLIDEGEAPGGAGETIIVAAAAAIANAVRAATGHRVTRFPINPAVLAQT</sequence>
<name>A0A1L1PT23_HYDIT</name>
<dbReference type="InterPro" id="IPR052516">
    <property type="entry name" value="N-heterocyclic_Hydroxylase"/>
</dbReference>
<dbReference type="EMBL" id="CCAE010000024">
    <property type="protein sequence ID" value="CDN88485.1"/>
    <property type="molecule type" value="Genomic_DNA"/>
</dbReference>
<dbReference type="Pfam" id="PF20256">
    <property type="entry name" value="MoCoBD_2"/>
    <property type="match status" value="2"/>
</dbReference>
<gene>
    <name evidence="2" type="ORF">BN948_02919</name>
</gene>
<dbReference type="PANTHER" id="PTHR47495">
    <property type="entry name" value="ALDEHYDE DEHYDROGENASE"/>
    <property type="match status" value="1"/>
</dbReference>
<dbReference type="GO" id="GO:0016491">
    <property type="term" value="F:oxidoreductase activity"/>
    <property type="evidence" value="ECO:0007669"/>
    <property type="project" value="InterPro"/>
</dbReference>
<dbReference type="AlphaFoldDB" id="A0A1L1PT23"/>
<dbReference type="SMART" id="SM01008">
    <property type="entry name" value="Ald_Xan_dh_C"/>
    <property type="match status" value="1"/>
</dbReference>
<dbReference type="Pfam" id="PF02738">
    <property type="entry name" value="MoCoBD_1"/>
    <property type="match status" value="1"/>
</dbReference>
<proteinExistence type="predicted"/>
<dbReference type="Gene3D" id="3.30.365.10">
    <property type="entry name" value="Aldehyde oxidase/xanthine dehydrogenase, molybdopterin binding domain"/>
    <property type="match status" value="4"/>
</dbReference>
<evidence type="ECO:0000259" key="1">
    <source>
        <dbReference type="SMART" id="SM01008"/>
    </source>
</evidence>
<protein>
    <submittedName>
        <fullName evidence="2">Isoquinoline 1-oxidoreductase</fullName>
    </submittedName>
</protein>
<feature type="domain" description="Aldehyde oxidase/xanthine dehydrogenase a/b hammerhead" evidence="1">
    <location>
        <begin position="163"/>
        <end position="251"/>
    </location>
</feature>